<feature type="transmembrane region" description="Helical" evidence="2">
    <location>
        <begin position="298"/>
        <end position="325"/>
    </location>
</feature>
<evidence type="ECO:0000256" key="1">
    <source>
        <dbReference type="ARBA" id="ARBA00022448"/>
    </source>
</evidence>
<sequence length="328" mass="34650">MSQNDAVPEAATVVDRLERHQVALYLAAILAGLGVGLLAPDPAERLEAAITPLLAALLYVTFLQIRLSDLLASWRDRRFMVAVLLLNFVLAPLVVAVLSLALPADDAIRLGALLVLLCPCVDYVVVFAGLGGGDARRLLAATPLLLLTQMLLTPLYLLALLGDGRSVIEPEPFLWAFLILIVCPLAAAWTTQAWASRSATGRRISDGAGAAMVPLMMAVLFVAVSSQVPLVGSRFTDIAGVIPVYVGFLVIMVAIGVAVTRMFRLAPEPATAVVFSGATRNSLVVLPLALAVPVGAELAAATVITQTLVELVGMVVLVWAFTCVARRR</sequence>
<feature type="transmembrane region" description="Helical" evidence="2">
    <location>
        <begin position="207"/>
        <end position="226"/>
    </location>
</feature>
<dbReference type="InterPro" id="IPR016833">
    <property type="entry name" value="Put_Na-Bile_cotransptr"/>
</dbReference>
<dbReference type="Proteomes" id="UP000194632">
    <property type="component" value="Unassembled WGS sequence"/>
</dbReference>
<feature type="transmembrane region" description="Helical" evidence="2">
    <location>
        <begin position="138"/>
        <end position="161"/>
    </location>
</feature>
<proteinExistence type="predicted"/>
<dbReference type="PANTHER" id="PTHR43057">
    <property type="entry name" value="ARSENITE EFFLUX TRANSPORTER"/>
    <property type="match status" value="1"/>
</dbReference>
<keyword evidence="2" id="KW-0812">Transmembrane</keyword>
<dbReference type="RefSeq" id="WP_086534903.1">
    <property type="nucleotide sequence ID" value="NZ_NGFO01000007.1"/>
</dbReference>
<feature type="transmembrane region" description="Helical" evidence="2">
    <location>
        <begin position="46"/>
        <end position="67"/>
    </location>
</feature>
<dbReference type="InterPro" id="IPR038770">
    <property type="entry name" value="Na+/solute_symporter_sf"/>
</dbReference>
<dbReference type="AlphaFoldDB" id="A0A243QCS4"/>
<keyword evidence="2" id="KW-1133">Transmembrane helix</keyword>
<evidence type="ECO:0000256" key="2">
    <source>
        <dbReference type="SAM" id="Phobius"/>
    </source>
</evidence>
<name>A0A243QCS4_9ACTN</name>
<keyword evidence="4" id="KW-1185">Reference proteome</keyword>
<dbReference type="EMBL" id="NGFO01000007">
    <property type="protein sequence ID" value="OUC79489.1"/>
    <property type="molecule type" value="Genomic_DNA"/>
</dbReference>
<feature type="transmembrane region" description="Helical" evidence="2">
    <location>
        <begin position="22"/>
        <end position="40"/>
    </location>
</feature>
<dbReference type="PANTHER" id="PTHR43057:SF1">
    <property type="entry name" value="ARSENICAL-RESISTANCE PROTEIN 3"/>
    <property type="match status" value="1"/>
</dbReference>
<dbReference type="OrthoDB" id="3254016at2"/>
<accession>A0A243QCS4</accession>
<comment type="caution">
    <text evidence="3">The sequence shown here is derived from an EMBL/GenBank/DDBJ whole genome shotgun (WGS) entry which is preliminary data.</text>
</comment>
<dbReference type="Gene3D" id="1.20.1530.20">
    <property type="match status" value="1"/>
</dbReference>
<dbReference type="Pfam" id="PF13593">
    <property type="entry name" value="SBF_like"/>
    <property type="match status" value="1"/>
</dbReference>
<organism evidence="3 4">
    <name type="scientific">Gordonia lacunae</name>
    <dbReference type="NCBI Taxonomy" id="417102"/>
    <lineage>
        <taxon>Bacteria</taxon>
        <taxon>Bacillati</taxon>
        <taxon>Actinomycetota</taxon>
        <taxon>Actinomycetes</taxon>
        <taxon>Mycobacteriales</taxon>
        <taxon>Gordoniaceae</taxon>
        <taxon>Gordonia</taxon>
    </lineage>
</organism>
<dbReference type="InterPro" id="IPR004706">
    <property type="entry name" value="Arsenical-R_Acr3"/>
</dbReference>
<feature type="transmembrane region" description="Helical" evidence="2">
    <location>
        <begin position="173"/>
        <end position="195"/>
    </location>
</feature>
<feature type="transmembrane region" description="Helical" evidence="2">
    <location>
        <begin position="238"/>
        <end position="260"/>
    </location>
</feature>
<dbReference type="STRING" id="417102.CA982_07700"/>
<dbReference type="GO" id="GO:0005886">
    <property type="term" value="C:plasma membrane"/>
    <property type="evidence" value="ECO:0007669"/>
    <property type="project" value="TreeGrafter"/>
</dbReference>
<evidence type="ECO:0000313" key="3">
    <source>
        <dbReference type="EMBL" id="OUC79489.1"/>
    </source>
</evidence>
<dbReference type="GO" id="GO:0015105">
    <property type="term" value="F:arsenite transmembrane transporter activity"/>
    <property type="evidence" value="ECO:0007669"/>
    <property type="project" value="TreeGrafter"/>
</dbReference>
<protein>
    <submittedName>
        <fullName evidence="3">Arsenic resistance protein</fullName>
    </submittedName>
</protein>
<dbReference type="GO" id="GO:0015297">
    <property type="term" value="F:antiporter activity"/>
    <property type="evidence" value="ECO:0007669"/>
    <property type="project" value="InterPro"/>
</dbReference>
<dbReference type="GO" id="GO:0015104">
    <property type="term" value="F:antimonite transmembrane transporter activity"/>
    <property type="evidence" value="ECO:0007669"/>
    <property type="project" value="TreeGrafter"/>
</dbReference>
<keyword evidence="1" id="KW-0813">Transport</keyword>
<feature type="transmembrane region" description="Helical" evidence="2">
    <location>
        <begin position="79"/>
        <end position="102"/>
    </location>
</feature>
<evidence type="ECO:0000313" key="4">
    <source>
        <dbReference type="Proteomes" id="UP000194632"/>
    </source>
</evidence>
<feature type="transmembrane region" description="Helical" evidence="2">
    <location>
        <begin position="108"/>
        <end position="131"/>
    </location>
</feature>
<gene>
    <name evidence="3" type="ORF">CA982_07700</name>
</gene>
<feature type="transmembrane region" description="Helical" evidence="2">
    <location>
        <begin position="272"/>
        <end position="292"/>
    </location>
</feature>
<keyword evidence="2" id="KW-0472">Membrane</keyword>
<reference evidence="3 4" key="1">
    <citation type="submission" date="2017-05" db="EMBL/GenBank/DDBJ databases">
        <title>Biotechnological potential of actinobacteria isolated from South African environments.</title>
        <authorList>
            <person name="Le Roes-Hill M."/>
            <person name="Prins A."/>
            <person name="Durrell K.A."/>
        </authorList>
    </citation>
    <scope>NUCLEOTIDE SEQUENCE [LARGE SCALE GENOMIC DNA]</scope>
    <source>
        <strain evidence="3">BS2</strain>
    </source>
</reference>